<dbReference type="EMBL" id="CASHTH010001673">
    <property type="protein sequence ID" value="CAI8017963.1"/>
    <property type="molecule type" value="Genomic_DNA"/>
</dbReference>
<feature type="non-terminal residue" evidence="1">
    <location>
        <position position="113"/>
    </location>
</feature>
<dbReference type="SUPFAM" id="SSF51658">
    <property type="entry name" value="Xylose isomerase-like"/>
    <property type="match status" value="1"/>
</dbReference>
<proteinExistence type="predicted"/>
<gene>
    <name evidence="1" type="ORF">GBAR_LOCUS10849</name>
</gene>
<evidence type="ECO:0000313" key="1">
    <source>
        <dbReference type="EMBL" id="CAI8017963.1"/>
    </source>
</evidence>
<dbReference type="InterPro" id="IPR036237">
    <property type="entry name" value="Xyl_isomerase-like_sf"/>
</dbReference>
<reference evidence="1" key="1">
    <citation type="submission" date="2023-03" db="EMBL/GenBank/DDBJ databases">
        <authorList>
            <person name="Steffen K."/>
            <person name="Cardenas P."/>
        </authorList>
    </citation>
    <scope>NUCLEOTIDE SEQUENCE</scope>
</reference>
<sequence length="113" mass="12047">MFKNLSTGAIGIRANMTEGLELAKNAGFEGLDLNIDDASQLAQEHSVQHVKDLWTEAGIAMGGWGFGVNWRGPDADYYAGLAQLPERAALAAELGCFRSTTVVGPASNDMTFQ</sequence>
<dbReference type="Proteomes" id="UP001174909">
    <property type="component" value="Unassembled WGS sequence"/>
</dbReference>
<name>A0AA35WE18_GEOBA</name>
<dbReference type="Gene3D" id="3.20.20.150">
    <property type="entry name" value="Divalent-metal-dependent TIM barrel enzymes"/>
    <property type="match status" value="1"/>
</dbReference>
<dbReference type="AlphaFoldDB" id="A0AA35WE18"/>
<evidence type="ECO:0008006" key="3">
    <source>
        <dbReference type="Google" id="ProtNLM"/>
    </source>
</evidence>
<organism evidence="1 2">
    <name type="scientific">Geodia barretti</name>
    <name type="common">Barrett's horny sponge</name>
    <dbReference type="NCBI Taxonomy" id="519541"/>
    <lineage>
        <taxon>Eukaryota</taxon>
        <taxon>Metazoa</taxon>
        <taxon>Porifera</taxon>
        <taxon>Demospongiae</taxon>
        <taxon>Heteroscleromorpha</taxon>
        <taxon>Tetractinellida</taxon>
        <taxon>Astrophorina</taxon>
        <taxon>Geodiidae</taxon>
        <taxon>Geodia</taxon>
    </lineage>
</organism>
<keyword evidence="2" id="KW-1185">Reference proteome</keyword>
<accession>A0AA35WE18</accession>
<evidence type="ECO:0000313" key="2">
    <source>
        <dbReference type="Proteomes" id="UP001174909"/>
    </source>
</evidence>
<comment type="caution">
    <text evidence="1">The sequence shown here is derived from an EMBL/GenBank/DDBJ whole genome shotgun (WGS) entry which is preliminary data.</text>
</comment>
<protein>
    <recommendedName>
        <fullName evidence="3">Sugar phosphate isomerase/epimerase</fullName>
    </recommendedName>
</protein>